<accession>A0A6C0M2G6</accession>
<dbReference type="EMBL" id="MN740631">
    <property type="protein sequence ID" value="QHU36810.1"/>
    <property type="molecule type" value="Genomic_DNA"/>
</dbReference>
<reference evidence="1" key="1">
    <citation type="journal article" date="2020" name="Nature">
        <title>Giant virus diversity and host interactions through global metagenomics.</title>
        <authorList>
            <person name="Schulz F."/>
            <person name="Roux S."/>
            <person name="Paez-Espino D."/>
            <person name="Jungbluth S."/>
            <person name="Walsh D.A."/>
            <person name="Denef V.J."/>
            <person name="McMahon K.D."/>
            <person name="Konstantinidis K.T."/>
            <person name="Eloe-Fadrosh E.A."/>
            <person name="Kyrpides N.C."/>
            <person name="Woyke T."/>
        </authorList>
    </citation>
    <scope>NUCLEOTIDE SEQUENCE</scope>
    <source>
        <strain evidence="1">GVMAG-S-1035124-57</strain>
    </source>
</reference>
<dbReference type="AlphaFoldDB" id="A0A6C0M2G6"/>
<protein>
    <submittedName>
        <fullName evidence="1">Uncharacterized protein</fullName>
    </submittedName>
</protein>
<organism evidence="1">
    <name type="scientific">viral metagenome</name>
    <dbReference type="NCBI Taxonomy" id="1070528"/>
    <lineage>
        <taxon>unclassified sequences</taxon>
        <taxon>metagenomes</taxon>
        <taxon>organismal metagenomes</taxon>
    </lineage>
</organism>
<sequence>MKLETHICIDSIETVDQSSDGLEHVKYPFMDKLKMNVDDHAVDMPVDTRVDMCIYRIVHNHSSLPFLQFLLYLDGNEKDKGGVSMIFPYILSKHSKSGVVDQCAPALRALFGDLDQKVKYEGYMYRKREKQYMLFFKELRDETRDMNIPFMHSNDRWWWALSSEIYNDNKLLNFPVANSVTSFFNNNLDIMRLQFGEKIIESPTALYSGKHLNYVSFMAEFGMKKSSTRAHFGPYYYSGEFMGTMRYACYAMGFEAHVLSDGTSLTVNEYGKHAQGGVVRFAVFLGRCRAFFLNGEEDLSELSLYWANKDPLIKSKLALRDINGDWTRDFDSAYVGEYDFKTEGTIKKRVAGWTIKNYDNQIPLSCHEIDTKNVPDEYDPAFVDYKLI</sequence>
<evidence type="ECO:0000313" key="1">
    <source>
        <dbReference type="EMBL" id="QHU36810.1"/>
    </source>
</evidence>
<proteinExistence type="predicted"/>
<name>A0A6C0M2G6_9ZZZZ</name>